<dbReference type="Proteomes" id="UP000185911">
    <property type="component" value="Unassembled WGS sequence"/>
</dbReference>
<proteinExistence type="predicted"/>
<gene>
    <name evidence="1" type="ORF">BLL52_4293</name>
</gene>
<dbReference type="RefSeq" id="WP_075588320.1">
    <property type="nucleotide sequence ID" value="NZ_MSYM01000020.1"/>
</dbReference>
<sequence length="92" mass="10168">MTLLTDAQIYELWESDPEGFYASDAFHDAARAVEAAVIAALKERESAPAPNYIVDVSEIVAIAQPVPMTHEHWLAIREGHLNAAVEEYFGAR</sequence>
<evidence type="ECO:0000313" key="1">
    <source>
        <dbReference type="EMBL" id="OLP04508.1"/>
    </source>
</evidence>
<reference evidence="1 2" key="1">
    <citation type="submission" date="2017-01" db="EMBL/GenBank/DDBJ databases">
        <title>Genome sequence of Rhodoferax antarcticus ANT.BR, a psychrophilic purple nonsulfur bacterium from an Antarctic microbial mat.</title>
        <authorList>
            <person name="Baker J."/>
            <person name="Riester C."/>
            <person name="Skinner B."/>
            <person name="Newell A."/>
            <person name="Swingley W."/>
            <person name="Madigan M."/>
            <person name="Jung D."/>
            <person name="Asao M."/>
            <person name="Chen M."/>
            <person name="Loughlin P."/>
            <person name="Pan H."/>
            <person name="Lin S."/>
            <person name="Li N."/>
            <person name="Shaw J."/>
            <person name="Prado M."/>
            <person name="Sherman C."/>
            <person name="Li X."/>
            <person name="Tang J."/>
            <person name="Blankenship R."/>
            <person name="Zhao T."/>
            <person name="Touchman J."/>
            <person name="Sattley M."/>
        </authorList>
    </citation>
    <scope>NUCLEOTIDE SEQUENCE [LARGE SCALE GENOMIC DNA]</scope>
    <source>
        <strain evidence="1 2">ANT.BR</strain>
    </source>
</reference>
<comment type="caution">
    <text evidence="1">The sequence shown here is derived from an EMBL/GenBank/DDBJ whole genome shotgun (WGS) entry which is preliminary data.</text>
</comment>
<keyword evidence="2" id="KW-1185">Reference proteome</keyword>
<organism evidence="1 2">
    <name type="scientific">Rhodoferax antarcticus ANT.BR</name>
    <dbReference type="NCBI Taxonomy" id="1111071"/>
    <lineage>
        <taxon>Bacteria</taxon>
        <taxon>Pseudomonadati</taxon>
        <taxon>Pseudomonadota</taxon>
        <taxon>Betaproteobacteria</taxon>
        <taxon>Burkholderiales</taxon>
        <taxon>Comamonadaceae</taxon>
        <taxon>Rhodoferax</taxon>
    </lineage>
</organism>
<accession>A0A1Q8Y932</accession>
<evidence type="ECO:0000313" key="2">
    <source>
        <dbReference type="Proteomes" id="UP000185911"/>
    </source>
</evidence>
<dbReference type="AlphaFoldDB" id="A0A1Q8Y932"/>
<protein>
    <submittedName>
        <fullName evidence="1">Uncharacterized protein</fullName>
    </submittedName>
</protein>
<dbReference type="EMBL" id="MSYM01000020">
    <property type="protein sequence ID" value="OLP04508.1"/>
    <property type="molecule type" value="Genomic_DNA"/>
</dbReference>
<name>A0A1Q8Y932_9BURK</name>